<accession>A0A4Y2NZL5</accession>
<evidence type="ECO:0000313" key="2">
    <source>
        <dbReference type="Proteomes" id="UP000499080"/>
    </source>
</evidence>
<gene>
    <name evidence="1" type="ORF">AVEN_188529_1</name>
</gene>
<evidence type="ECO:0000313" key="1">
    <source>
        <dbReference type="EMBL" id="GBN44521.1"/>
    </source>
</evidence>
<dbReference type="EMBL" id="BGPR01010147">
    <property type="protein sequence ID" value="GBN44521.1"/>
    <property type="molecule type" value="Genomic_DNA"/>
</dbReference>
<protein>
    <submittedName>
        <fullName evidence="1">Uncharacterized protein</fullName>
    </submittedName>
</protein>
<proteinExistence type="predicted"/>
<name>A0A4Y2NZL5_ARAVE</name>
<dbReference type="AlphaFoldDB" id="A0A4Y2NZL5"/>
<keyword evidence="2" id="KW-1185">Reference proteome</keyword>
<reference evidence="1 2" key="1">
    <citation type="journal article" date="2019" name="Sci. Rep.">
        <title>Orb-weaving spider Araneus ventricosus genome elucidates the spidroin gene catalogue.</title>
        <authorList>
            <person name="Kono N."/>
            <person name="Nakamura H."/>
            <person name="Ohtoshi R."/>
            <person name="Moran D.A.P."/>
            <person name="Shinohara A."/>
            <person name="Yoshida Y."/>
            <person name="Fujiwara M."/>
            <person name="Mori M."/>
            <person name="Tomita M."/>
            <person name="Arakawa K."/>
        </authorList>
    </citation>
    <scope>NUCLEOTIDE SEQUENCE [LARGE SCALE GENOMIC DNA]</scope>
</reference>
<sequence>MELKGILADHFPTQSPNLYRRISECRTNLFNTAWQKSRPVHGANSRQLYSQHSLKRTLFQISVWNPDWVPNLGCRGLVPDFPFELSQQFLSFASIMDMIMQEDVTITQHTRAFASVNFLVAK</sequence>
<dbReference type="Proteomes" id="UP000499080">
    <property type="component" value="Unassembled WGS sequence"/>
</dbReference>
<comment type="caution">
    <text evidence="1">The sequence shown here is derived from an EMBL/GenBank/DDBJ whole genome shotgun (WGS) entry which is preliminary data.</text>
</comment>
<organism evidence="1 2">
    <name type="scientific">Araneus ventricosus</name>
    <name type="common">Orbweaver spider</name>
    <name type="synonym">Epeira ventricosa</name>
    <dbReference type="NCBI Taxonomy" id="182803"/>
    <lineage>
        <taxon>Eukaryota</taxon>
        <taxon>Metazoa</taxon>
        <taxon>Ecdysozoa</taxon>
        <taxon>Arthropoda</taxon>
        <taxon>Chelicerata</taxon>
        <taxon>Arachnida</taxon>
        <taxon>Araneae</taxon>
        <taxon>Araneomorphae</taxon>
        <taxon>Entelegynae</taxon>
        <taxon>Araneoidea</taxon>
        <taxon>Araneidae</taxon>
        <taxon>Araneus</taxon>
    </lineage>
</organism>